<evidence type="ECO:0000256" key="13">
    <source>
        <dbReference type="PIRSR" id="PIRSR602401-1"/>
    </source>
</evidence>
<evidence type="ECO:0000313" key="16">
    <source>
        <dbReference type="Proteomes" id="UP000504606"/>
    </source>
</evidence>
<dbReference type="GO" id="GO:0005506">
    <property type="term" value="F:iron ion binding"/>
    <property type="evidence" value="ECO:0007669"/>
    <property type="project" value="InterPro"/>
</dbReference>
<feature type="chain" id="PRO_5038766872" evidence="15">
    <location>
        <begin position="27"/>
        <end position="507"/>
    </location>
</feature>
<dbReference type="PRINTS" id="PR00463">
    <property type="entry name" value="EP450I"/>
</dbReference>
<keyword evidence="12" id="KW-0472">Membrane</keyword>
<evidence type="ECO:0000256" key="5">
    <source>
        <dbReference type="ARBA" id="ARBA00022617"/>
    </source>
</evidence>
<keyword evidence="7" id="KW-0256">Endoplasmic reticulum</keyword>
<dbReference type="PROSITE" id="PS00086">
    <property type="entry name" value="CYTOCHROME_P450"/>
    <property type="match status" value="1"/>
</dbReference>
<dbReference type="GO" id="GO:0016705">
    <property type="term" value="F:oxidoreductase activity, acting on paired donors, with incorporation or reduction of molecular oxygen"/>
    <property type="evidence" value="ECO:0007669"/>
    <property type="project" value="InterPro"/>
</dbReference>
<dbReference type="PANTHER" id="PTHR24291:SF189">
    <property type="entry name" value="CYTOCHROME P450 4C3-RELATED"/>
    <property type="match status" value="1"/>
</dbReference>
<evidence type="ECO:0000256" key="7">
    <source>
        <dbReference type="ARBA" id="ARBA00022824"/>
    </source>
</evidence>
<organism evidence="16 17">
    <name type="scientific">Frankliniella occidentalis</name>
    <name type="common">Western flower thrips</name>
    <name type="synonym">Euthrips occidentalis</name>
    <dbReference type="NCBI Taxonomy" id="133901"/>
    <lineage>
        <taxon>Eukaryota</taxon>
        <taxon>Metazoa</taxon>
        <taxon>Ecdysozoa</taxon>
        <taxon>Arthropoda</taxon>
        <taxon>Hexapoda</taxon>
        <taxon>Insecta</taxon>
        <taxon>Pterygota</taxon>
        <taxon>Neoptera</taxon>
        <taxon>Paraneoptera</taxon>
        <taxon>Thysanoptera</taxon>
        <taxon>Terebrantia</taxon>
        <taxon>Thripoidea</taxon>
        <taxon>Thripidae</taxon>
        <taxon>Frankliniella</taxon>
    </lineage>
</organism>
<comment type="cofactor">
    <cofactor evidence="1 13">
        <name>heme</name>
        <dbReference type="ChEBI" id="CHEBI:30413"/>
    </cofactor>
</comment>
<evidence type="ECO:0000256" key="8">
    <source>
        <dbReference type="ARBA" id="ARBA00022848"/>
    </source>
</evidence>
<evidence type="ECO:0000313" key="17">
    <source>
        <dbReference type="RefSeq" id="XP_052123169.1"/>
    </source>
</evidence>
<evidence type="ECO:0000256" key="10">
    <source>
        <dbReference type="ARBA" id="ARBA00023004"/>
    </source>
</evidence>
<evidence type="ECO:0000256" key="14">
    <source>
        <dbReference type="RuleBase" id="RU000461"/>
    </source>
</evidence>
<evidence type="ECO:0000256" key="15">
    <source>
        <dbReference type="SAM" id="SignalP"/>
    </source>
</evidence>
<dbReference type="GO" id="GO:0005789">
    <property type="term" value="C:endoplasmic reticulum membrane"/>
    <property type="evidence" value="ECO:0007669"/>
    <property type="project" value="UniProtKB-SubCell"/>
</dbReference>
<dbReference type="GO" id="GO:0020037">
    <property type="term" value="F:heme binding"/>
    <property type="evidence" value="ECO:0007669"/>
    <property type="project" value="InterPro"/>
</dbReference>
<keyword evidence="6 13" id="KW-0479">Metal-binding</keyword>
<keyword evidence="16" id="KW-1185">Reference proteome</keyword>
<dbReference type="PANTHER" id="PTHR24291">
    <property type="entry name" value="CYTOCHROME P450 FAMILY 4"/>
    <property type="match status" value="1"/>
</dbReference>
<evidence type="ECO:0000256" key="4">
    <source>
        <dbReference type="ARBA" id="ARBA00010617"/>
    </source>
</evidence>
<accession>A0A9C6WXN7</accession>
<dbReference type="Gene3D" id="1.10.630.10">
    <property type="entry name" value="Cytochrome P450"/>
    <property type="match status" value="1"/>
</dbReference>
<dbReference type="KEGG" id="foc:113207900"/>
<dbReference type="GeneID" id="113207900"/>
<protein>
    <submittedName>
        <fullName evidence="17">Cytochrome P450 4C1</fullName>
    </submittedName>
</protein>
<dbReference type="InterPro" id="IPR001128">
    <property type="entry name" value="Cyt_P450"/>
</dbReference>
<dbReference type="CDD" id="cd20628">
    <property type="entry name" value="CYP4"/>
    <property type="match status" value="1"/>
</dbReference>
<proteinExistence type="inferred from homology"/>
<dbReference type="OrthoDB" id="6764281at2759"/>
<dbReference type="Pfam" id="PF00067">
    <property type="entry name" value="p450"/>
    <property type="match status" value="1"/>
</dbReference>
<keyword evidence="9 14" id="KW-0560">Oxidoreductase</keyword>
<keyword evidence="5 13" id="KW-0349">Heme</keyword>
<keyword evidence="8" id="KW-0492">Microsome</keyword>
<gene>
    <name evidence="17" type="primary">LOC113207900</name>
</gene>
<dbReference type="PRINTS" id="PR00385">
    <property type="entry name" value="P450"/>
</dbReference>
<feature type="signal peptide" evidence="15">
    <location>
        <begin position="1"/>
        <end position="26"/>
    </location>
</feature>
<evidence type="ECO:0000256" key="2">
    <source>
        <dbReference type="ARBA" id="ARBA00004174"/>
    </source>
</evidence>
<dbReference type="Proteomes" id="UP000504606">
    <property type="component" value="Unplaced"/>
</dbReference>
<evidence type="ECO:0000256" key="6">
    <source>
        <dbReference type="ARBA" id="ARBA00022723"/>
    </source>
</evidence>
<reference evidence="17" key="1">
    <citation type="journal article" date="2018" name="Proc. Natl. Acad. Sci. U.S.A.">
        <title>Phylogenomics and the evolution of hemipteroid insects.</title>
        <authorList>
            <person name="Johnson K.P."/>
            <person name="Dietrich C.H."/>
            <person name="Friedrich F."/>
            <person name="Beutel R.G."/>
            <person name="Wipfler B."/>
            <person name="Peters R.S."/>
            <person name="Allen J.M."/>
            <person name="Petersen M."/>
            <person name="Donath A."/>
            <person name="Walden K.K."/>
            <person name="Kozlov A.M."/>
            <person name="Podsiadlowski L."/>
            <person name="Mayer C."/>
            <person name="Meusemann K."/>
            <person name="Vasilikopoulos A."/>
            <person name="Waterhouse R.M."/>
            <person name="Cameron S.L."/>
            <person name="Weirauch C."/>
            <person name="Swanson D.R."/>
            <person name="Percy D.M."/>
            <person name="Hardy N.B."/>
            <person name="Terry I."/>
            <person name="Liu S."/>
            <person name="Zhou X."/>
            <person name="Misof B."/>
            <person name="Robertson H.M."/>
            <person name="Yoshizawa K."/>
        </authorList>
    </citation>
    <scope>NUCLEOTIDE SEQUENCE</scope>
    <source>
        <tissue evidence="17">Whole organism</tissue>
    </source>
</reference>
<keyword evidence="11 14" id="KW-0503">Monooxygenase</keyword>
<keyword evidence="15" id="KW-0732">Signal</keyword>
<dbReference type="SUPFAM" id="SSF48264">
    <property type="entry name" value="Cytochrome P450"/>
    <property type="match status" value="1"/>
</dbReference>
<name>A0A9C6WXN7_FRAOC</name>
<dbReference type="GO" id="GO:0004497">
    <property type="term" value="F:monooxygenase activity"/>
    <property type="evidence" value="ECO:0007669"/>
    <property type="project" value="UniProtKB-KW"/>
</dbReference>
<keyword evidence="10 13" id="KW-0408">Iron</keyword>
<sequence length="507" mass="57513">MALLWVLVGLVLVSVLLLNQRRYRLAAKLPGPKLWVPGFGNLIDTLINYGLSGTEWIQGYHQRYGNVYSMWLGHKLVVITSDPRDIEAIATSTALIDKGTNYSLLAPWLGDGLLLSSGKKWHSRRKLLTPTFHFRILEQFVDVFNQKGSILEAKLGELVGRGAVDVRPYISRHALDVICETAMGTPMNAQLDENSEYVQAIKTACKSVDDRHAYPWLSNDILFRMTSMGRNFYKALDVIHGATQRVIDTRKAELQNELKESNSRSVDEKHEDDDIGSKKRMMFIDQLLTMHLQGEDLSEKDIFHEVNTFMFEGHDTTMTSVCFTLYLMSQHPEVQERVAQEILLVTGSDTDLTSAQLAELKFLDAVIKESLRLYPSVPCFFRDCKEEYTLPSGYTIPAGSSIMINAIMAHHDEKNFKDPSTFNPDRFVAGSESEDHRRHNFAYIPFSAGYRNCIGQRFAMMSMKATLARILRSYRFLSSSSDSKLDLDLQVVLTTKSGVMLQLERRA</sequence>
<feature type="binding site" description="axial binding residue" evidence="13">
    <location>
        <position position="453"/>
    </location>
    <ligand>
        <name>heme</name>
        <dbReference type="ChEBI" id="CHEBI:30413"/>
    </ligand>
    <ligandPart>
        <name>Fe</name>
        <dbReference type="ChEBI" id="CHEBI:18248"/>
    </ligandPart>
</feature>
<dbReference type="InterPro" id="IPR017972">
    <property type="entry name" value="Cyt_P450_CS"/>
</dbReference>
<comment type="subcellular location">
    <subcellularLocation>
        <location evidence="3">Endoplasmic reticulum membrane</location>
        <topology evidence="3">Peripheral membrane protein</topology>
    </subcellularLocation>
    <subcellularLocation>
        <location evidence="2">Microsome membrane</location>
        <topology evidence="2">Peripheral membrane protein</topology>
    </subcellularLocation>
</comment>
<evidence type="ECO:0000256" key="3">
    <source>
        <dbReference type="ARBA" id="ARBA00004406"/>
    </source>
</evidence>
<evidence type="ECO:0000256" key="11">
    <source>
        <dbReference type="ARBA" id="ARBA00023033"/>
    </source>
</evidence>
<evidence type="ECO:0000256" key="9">
    <source>
        <dbReference type="ARBA" id="ARBA00023002"/>
    </source>
</evidence>
<evidence type="ECO:0000256" key="12">
    <source>
        <dbReference type="ARBA" id="ARBA00023136"/>
    </source>
</evidence>
<comment type="similarity">
    <text evidence="4 14">Belongs to the cytochrome P450 family.</text>
</comment>
<dbReference type="InterPro" id="IPR002401">
    <property type="entry name" value="Cyt_P450_E_grp-I"/>
</dbReference>
<evidence type="ECO:0000256" key="1">
    <source>
        <dbReference type="ARBA" id="ARBA00001971"/>
    </source>
</evidence>
<dbReference type="InterPro" id="IPR036396">
    <property type="entry name" value="Cyt_P450_sf"/>
</dbReference>
<dbReference type="AlphaFoldDB" id="A0A9C6WXN7"/>
<reference evidence="17" key="2">
    <citation type="submission" date="2025-08" db="UniProtKB">
        <authorList>
            <consortium name="RefSeq"/>
        </authorList>
    </citation>
    <scope>IDENTIFICATION</scope>
    <source>
        <tissue evidence="17">Whole organism</tissue>
    </source>
</reference>
<dbReference type="InterPro" id="IPR050196">
    <property type="entry name" value="Cytochrome_P450_Monoox"/>
</dbReference>
<dbReference type="RefSeq" id="XP_052123169.1">
    <property type="nucleotide sequence ID" value="XM_052267209.1"/>
</dbReference>